<feature type="transmembrane region" description="Helical" evidence="14">
    <location>
        <begin position="2010"/>
        <end position="2031"/>
    </location>
</feature>
<dbReference type="GO" id="GO:0071949">
    <property type="term" value="F:FAD binding"/>
    <property type="evidence" value="ECO:0007669"/>
    <property type="project" value="InterPro"/>
</dbReference>
<evidence type="ECO:0000313" key="17">
    <source>
        <dbReference type="Proteomes" id="UP000051487"/>
    </source>
</evidence>
<keyword evidence="6 14" id="KW-0812">Transmembrane</keyword>
<protein>
    <recommendedName>
        <fullName evidence="15">Major facilitator superfamily (MFS) profile domain-containing protein</fullName>
    </recommendedName>
</protein>
<comment type="similarity">
    <text evidence="2">Belongs to the DSD1 family.</text>
</comment>
<evidence type="ECO:0000256" key="11">
    <source>
        <dbReference type="ARBA" id="ARBA00023136"/>
    </source>
</evidence>
<dbReference type="SUPFAM" id="SSF51419">
    <property type="entry name" value="PLP-binding barrel"/>
    <property type="match status" value="1"/>
</dbReference>
<comment type="similarity">
    <text evidence="3">Belongs to the major facilitator superfamily.</text>
</comment>
<keyword evidence="4" id="KW-0813">Transport</keyword>
<feature type="transmembrane region" description="Helical" evidence="14">
    <location>
        <begin position="1974"/>
        <end position="1998"/>
    </location>
</feature>
<dbReference type="Pfam" id="PF14031">
    <property type="entry name" value="D-ser_dehydrat"/>
    <property type="match status" value="1"/>
</dbReference>
<dbReference type="Gene3D" id="1.25.40.20">
    <property type="entry name" value="Ankyrin repeat-containing domain"/>
    <property type="match status" value="1"/>
</dbReference>
<keyword evidence="13" id="KW-0040">ANK repeat</keyword>
<evidence type="ECO:0000313" key="16">
    <source>
        <dbReference type="EMBL" id="GAQ08486.1"/>
    </source>
</evidence>
<evidence type="ECO:0000256" key="14">
    <source>
        <dbReference type="SAM" id="Phobius"/>
    </source>
</evidence>
<dbReference type="Gene3D" id="3.20.20.10">
    <property type="entry name" value="Alanine racemase"/>
    <property type="match status" value="1"/>
</dbReference>
<dbReference type="PRINTS" id="PR00420">
    <property type="entry name" value="RNGMNOXGNASE"/>
</dbReference>
<evidence type="ECO:0000256" key="8">
    <source>
        <dbReference type="ARBA" id="ARBA00022827"/>
    </source>
</evidence>
<gene>
    <name evidence="16" type="ORF">ALT_5807</name>
</gene>
<keyword evidence="10" id="KW-0560">Oxidoreductase</keyword>
<dbReference type="SUPFAM" id="SSF51905">
    <property type="entry name" value="FAD/NAD(P)-binding domain"/>
    <property type="match status" value="1"/>
</dbReference>
<dbReference type="Pfam" id="PF12796">
    <property type="entry name" value="Ank_2"/>
    <property type="match status" value="1"/>
</dbReference>
<dbReference type="GO" id="GO:0022857">
    <property type="term" value="F:transmembrane transporter activity"/>
    <property type="evidence" value="ECO:0007669"/>
    <property type="project" value="InterPro"/>
</dbReference>
<feature type="transmembrane region" description="Helical" evidence="14">
    <location>
        <begin position="1921"/>
        <end position="1941"/>
    </location>
</feature>
<feature type="repeat" description="ANK" evidence="13">
    <location>
        <begin position="1077"/>
        <end position="1109"/>
    </location>
</feature>
<dbReference type="GO" id="GO:0016491">
    <property type="term" value="F:oxidoreductase activity"/>
    <property type="evidence" value="ECO:0007669"/>
    <property type="project" value="UniProtKB-KW"/>
</dbReference>
<evidence type="ECO:0000256" key="3">
    <source>
        <dbReference type="ARBA" id="ARBA00008335"/>
    </source>
</evidence>
<dbReference type="Gene3D" id="2.40.37.20">
    <property type="entry name" value="D-serine dehydratase-like domain"/>
    <property type="match status" value="1"/>
</dbReference>
<evidence type="ECO:0000256" key="12">
    <source>
        <dbReference type="ARBA" id="ARBA00023239"/>
    </source>
</evidence>
<dbReference type="SMART" id="SM00248">
    <property type="entry name" value="ANK"/>
    <property type="match status" value="2"/>
</dbReference>
<dbReference type="PROSITE" id="PS50850">
    <property type="entry name" value="MFS"/>
    <property type="match status" value="1"/>
</dbReference>
<keyword evidence="12" id="KW-0456">Lyase</keyword>
<dbReference type="SMART" id="SM01119">
    <property type="entry name" value="D-ser_dehydrat"/>
    <property type="match status" value="1"/>
</dbReference>
<feature type="transmembrane region" description="Helical" evidence="14">
    <location>
        <begin position="2043"/>
        <end position="2066"/>
    </location>
</feature>
<dbReference type="EMBL" id="BCLY01000009">
    <property type="protein sequence ID" value="GAQ08486.1"/>
    <property type="molecule type" value="Genomic_DNA"/>
</dbReference>
<dbReference type="PANTHER" id="PTHR43791">
    <property type="entry name" value="PERMEASE-RELATED"/>
    <property type="match status" value="1"/>
</dbReference>
<dbReference type="InterPro" id="IPR042208">
    <property type="entry name" value="D-ser_dehydrat-like_sf"/>
</dbReference>
<dbReference type="Gene3D" id="1.20.1250.20">
    <property type="entry name" value="MFS general substrate transporter like domains"/>
    <property type="match status" value="1"/>
</dbReference>
<dbReference type="Pfam" id="PF07690">
    <property type="entry name" value="MFS_1"/>
    <property type="match status" value="1"/>
</dbReference>
<evidence type="ECO:0000256" key="5">
    <source>
        <dbReference type="ARBA" id="ARBA00022630"/>
    </source>
</evidence>
<dbReference type="PROSITE" id="PS50297">
    <property type="entry name" value="ANK_REP_REGION"/>
    <property type="match status" value="2"/>
</dbReference>
<dbReference type="PANTHER" id="PTHR43791:SF50">
    <property type="entry name" value="TRANSPORTER, PUTATIVE (AFU_ORTHOLOGUE AFUA_2G00840)-RELATED"/>
    <property type="match status" value="1"/>
</dbReference>
<keyword evidence="9 14" id="KW-1133">Transmembrane helix</keyword>
<dbReference type="Gene3D" id="3.50.50.60">
    <property type="entry name" value="FAD/NAD(P)-binding domain"/>
    <property type="match status" value="1"/>
</dbReference>
<comment type="subcellular location">
    <subcellularLocation>
        <location evidence="1">Membrane</location>
        <topology evidence="1">Multi-pass membrane protein</topology>
    </subcellularLocation>
</comment>
<evidence type="ECO:0000256" key="1">
    <source>
        <dbReference type="ARBA" id="ARBA00004141"/>
    </source>
</evidence>
<feature type="transmembrane region" description="Helical" evidence="14">
    <location>
        <begin position="1726"/>
        <end position="1744"/>
    </location>
</feature>
<dbReference type="InterPro" id="IPR020846">
    <property type="entry name" value="MFS_dom"/>
</dbReference>
<dbReference type="GO" id="GO:0016020">
    <property type="term" value="C:membrane"/>
    <property type="evidence" value="ECO:0007669"/>
    <property type="project" value="UniProtKB-SubCell"/>
</dbReference>
<keyword evidence="8" id="KW-0274">FAD</keyword>
<feature type="transmembrane region" description="Helical" evidence="14">
    <location>
        <begin position="1693"/>
        <end position="1714"/>
    </location>
</feature>
<name>A0AAN4PLV8_ASPLE</name>
<organism evidence="16 17">
    <name type="scientific">Aspergillus lentulus</name>
    <dbReference type="NCBI Taxonomy" id="293939"/>
    <lineage>
        <taxon>Eukaryota</taxon>
        <taxon>Fungi</taxon>
        <taxon>Dikarya</taxon>
        <taxon>Ascomycota</taxon>
        <taxon>Pezizomycotina</taxon>
        <taxon>Eurotiomycetes</taxon>
        <taxon>Eurotiomycetidae</taxon>
        <taxon>Eurotiales</taxon>
        <taxon>Aspergillaceae</taxon>
        <taxon>Aspergillus</taxon>
        <taxon>Aspergillus subgen. Fumigati</taxon>
    </lineage>
</organism>
<dbReference type="InterPro" id="IPR029066">
    <property type="entry name" value="PLP-binding_barrel"/>
</dbReference>
<feature type="transmembrane region" description="Helical" evidence="14">
    <location>
        <begin position="1885"/>
        <end position="1909"/>
    </location>
</feature>
<dbReference type="CDD" id="cd17327">
    <property type="entry name" value="MFS_FEN2_like"/>
    <property type="match status" value="1"/>
</dbReference>
<evidence type="ECO:0000256" key="10">
    <source>
        <dbReference type="ARBA" id="ARBA00023002"/>
    </source>
</evidence>
<dbReference type="Proteomes" id="UP000051487">
    <property type="component" value="Unassembled WGS sequence"/>
</dbReference>
<feature type="domain" description="Major facilitator superfamily (MFS) profile" evidence="15">
    <location>
        <begin position="1656"/>
        <end position="2065"/>
    </location>
</feature>
<accession>A0AAN4PLV8</accession>
<dbReference type="GO" id="GO:0016829">
    <property type="term" value="F:lyase activity"/>
    <property type="evidence" value="ECO:0007669"/>
    <property type="project" value="UniProtKB-KW"/>
</dbReference>
<evidence type="ECO:0000259" key="15">
    <source>
        <dbReference type="PROSITE" id="PS50850"/>
    </source>
</evidence>
<dbReference type="InterPro" id="IPR002938">
    <property type="entry name" value="FAD-bd"/>
</dbReference>
<dbReference type="InterPro" id="IPR027417">
    <property type="entry name" value="P-loop_NTPase"/>
</dbReference>
<evidence type="ECO:0000256" key="13">
    <source>
        <dbReference type="PROSITE-ProRule" id="PRU00023"/>
    </source>
</evidence>
<dbReference type="InterPro" id="IPR026956">
    <property type="entry name" value="D-ser_dehydrat-like_dom"/>
</dbReference>
<dbReference type="SUPFAM" id="SSF103473">
    <property type="entry name" value="MFS general substrate transporter"/>
    <property type="match status" value="1"/>
</dbReference>
<dbReference type="FunFam" id="1.20.1250.20:FF:000188">
    <property type="entry name" value="MFS general substrate transporter"/>
    <property type="match status" value="1"/>
</dbReference>
<dbReference type="InterPro" id="IPR036188">
    <property type="entry name" value="FAD/NAD-bd_sf"/>
</dbReference>
<evidence type="ECO:0000256" key="7">
    <source>
        <dbReference type="ARBA" id="ARBA00022737"/>
    </source>
</evidence>
<keyword evidence="7" id="KW-0677">Repeat</keyword>
<feature type="transmembrane region" description="Helical" evidence="14">
    <location>
        <begin position="1750"/>
        <end position="1770"/>
    </location>
</feature>
<keyword evidence="5" id="KW-0285">Flavoprotein</keyword>
<dbReference type="Pfam" id="PF01494">
    <property type="entry name" value="FAD_binding_3"/>
    <property type="match status" value="1"/>
</dbReference>
<dbReference type="PROSITE" id="PS50088">
    <property type="entry name" value="ANK_REPEAT"/>
    <property type="match status" value="2"/>
</dbReference>
<comment type="caution">
    <text evidence="16">The sequence shown here is derived from an EMBL/GenBank/DDBJ whole genome shotgun (WGS) entry which is preliminary data.</text>
</comment>
<reference evidence="16 17" key="1">
    <citation type="submission" date="2015-11" db="EMBL/GenBank/DDBJ databases">
        <title>Aspergillus lentulus strain IFM 54703T.</title>
        <authorList>
            <person name="Kusuya Y."/>
            <person name="Sakai K."/>
            <person name="Kamei K."/>
            <person name="Takahashi H."/>
            <person name="Yaguchi T."/>
        </authorList>
    </citation>
    <scope>NUCLEOTIDE SEQUENCE [LARGE SCALE GENOMIC DNA]</scope>
    <source>
        <strain evidence="16 17">IFM 54703</strain>
    </source>
</reference>
<proteinExistence type="inferred from homology"/>
<dbReference type="InterPro" id="IPR001608">
    <property type="entry name" value="Ala_racemase_N"/>
</dbReference>
<dbReference type="Gene3D" id="3.40.50.300">
    <property type="entry name" value="P-loop containing nucleotide triphosphate hydrolases"/>
    <property type="match status" value="1"/>
</dbReference>
<sequence length="2102" mass="233937">MKIAIIGAGISGCTAYLQLKKHLPGSHAITIYESHDTSKDRKFDASKGSQEEDATHSSTLIVGGGLGIGPNGLHVLKRLDEDLLRDIVRGGYVVPHGNLKSKHGRLLIRMDNSAPGAGDEPPMHMVGCSREWLWRCLRERIPDGDIVTTRVERVVASSDDRNTIYFKDGSPAVEADLVIGADGIKSVAKRALFPEAEEDPFPPHYEGVCGIGGFLPSSEVKDLVEKGSMNFVFGGNGFFGYFFSTSSSTAPHRDSPHHVSEPGDLLAWWSTYSVDECPEPKTLDMDDVLQQLQKRHEHWGDPVVQKVLRSARVKSMYPTWTSPQLPTWERDGVVLVGDAAHALPSTSGQGSSQALEDVESFAKFLSYFLGKMEDHSVKECKDAVKLAAKQYIDLRRPRIQAILDDARKKQNKKRDMGVIEEYLMYSIMWIMDPISILGLILQVVHTTKRVYEFAKQVNNADSEIRELFGELFALKAILEQMQTDHSDGKGAQASSSSFRDALLKANTVLEEILDDLQRRTMRQSRLAKLGWPSRKGGLEGSIAQLERLKTYFILVILNDRSVVEKETAHSIDAVVDWSREMRQLREEKTNEKIKTWICPVDFDSMHRKARSLCQPGTGAWFIHGPFKSWIESTSKCRLLSLEGKSGSGKTVLCSTAIEAVKGAVANRGSSQVIYYYCSFHLSSSQELVCLLGALLVQLSETCPDILDELQESFKKRALPQPDVLISLLLKYTRSLSKLFIVVDAINESSESAKILDALLSLLESSHNIRIMVTSTTSPPVSNSTISILRAQMRPSTNRIDIEAFIDTHLTSVPALQRLPEHIKSRIKQVLLEKAGGMFRYVQCQIDLLSAQKTGREVIRALEGMPESLHGTYETILCRIPSYDREIARETLLWLSSGYQEITLSELSEAVVLTKGDKSIDEDCRLFDPQVILSICQGLIVYDEHTTFVALAHSSVKAFLTSDAIKYGPAAYYSLDETEGSRRIWQKCLTYLMFDEFKQPCSNRRSLAERRETYPLLKYASENWASHCSPSWPPGYPLIEAEIDEILSFFDTRHLPGGGNYTSWIQVLLYEAPAEQARRTEPLYYAASYGIVPLVDRLIKSGANVNAAGGRNDATPLIVACYRGQEATVERLLEAGADPTIQDAAEMCSLEWAVRRQHRGIVESLLSHKRKSMGIGSSDLYWQCRACKYQNTIAAAVLPYSPTDKELRQFYIGKDIGDVPKPAVVLDVAIIKRHCQTMLQTIKQLGVGFRAHVKTHKTPQIARLQVDTESSDANFVISTVAELESLLPLLKELKAQYRRVNVLYGIPLVPSQVPRLAALARQLRTTDHDLPVSLMIDHPDQLAYLSQFRELAGLPAGIFLKIDTGYHRAGVPPDMLNKNGLLEKVLLEERLGNARLMGIYSHSSLSYAATSPEEAISYLKTEIEGCGRALRQHAFLLPDRELVISVGATPQVVSAQSLLHEDASLTPDAKVLKGLLRDPSAQIGGRVTIELHAGVYTLLDMQQLVTNAQHSRNLEKEIAISVIAEVCSVYNEGERDKPEALVAAGTLALGREPCKSYPGWAVVGNWRRESETGGSRLIVERISQEHGIVAWEDGNGPALPVRVGQAVRLYPNHACVTDTKYPVGTTETALSKDDFPPDADIDPRAERALVWKFDLRVLPVLAVMYLFNSLDKSNVGNAKTAGLEKTLNLKGNQYNLILSIFFIPYVLTAPFLGILGKKYGPNRVLPCMMFVFGLCTTLVVAVFNFSGLLAIRWFLGMAESAFFPLVIYYLTTFYRRGELARRLAIFYAAQSIASAFSGLLAFGVFRIQSGPLAPWRYLFLIEGGGTILVALFTLWYLPRSAAHASFLTPDEKQLAYLRLQRDSSAIVNEKLNLRDAFKIFRHGTSWLILAIQICLGVPLQSVQLFLPSIIKRLGYDTVKTNLYTVAPNVSGAAMLLILAFCSDWTRWRFPFVALGFLFTFIGFVIYAAIDVEADINVAYFASFMMTWGTSAPSVLLDVWYNNNIANEGRRVVLTSIAVPVANLMGVVSSNIFRFQDAPRYMPALITTASFGGTGILLTLVLGGWMMVDNKRRDRVQGRKIRAQDVSTERLHEGPDCPDFRWSY</sequence>
<evidence type="ECO:0000256" key="4">
    <source>
        <dbReference type="ARBA" id="ARBA00022448"/>
    </source>
</evidence>
<feature type="transmembrane region" description="Helical" evidence="14">
    <location>
        <begin position="1782"/>
        <end position="1804"/>
    </location>
</feature>
<evidence type="ECO:0000256" key="9">
    <source>
        <dbReference type="ARBA" id="ARBA00022989"/>
    </source>
</evidence>
<feature type="transmembrane region" description="Helical" evidence="14">
    <location>
        <begin position="1816"/>
        <end position="1836"/>
    </location>
</feature>
<dbReference type="Pfam" id="PF24883">
    <property type="entry name" value="NPHP3_N"/>
    <property type="match status" value="1"/>
</dbReference>
<dbReference type="FunFam" id="1.20.1250.20:FF:000013">
    <property type="entry name" value="MFS general substrate transporter"/>
    <property type="match status" value="1"/>
</dbReference>
<keyword evidence="11 14" id="KW-0472">Membrane</keyword>
<dbReference type="InterPro" id="IPR036259">
    <property type="entry name" value="MFS_trans_sf"/>
</dbReference>
<dbReference type="InterPro" id="IPR056884">
    <property type="entry name" value="NPHP3-like_N"/>
</dbReference>
<dbReference type="InterPro" id="IPR002110">
    <property type="entry name" value="Ankyrin_rpt"/>
</dbReference>
<dbReference type="InterPro" id="IPR011701">
    <property type="entry name" value="MFS"/>
</dbReference>
<evidence type="ECO:0000256" key="2">
    <source>
        <dbReference type="ARBA" id="ARBA00005323"/>
    </source>
</evidence>
<dbReference type="SUPFAM" id="SSF52540">
    <property type="entry name" value="P-loop containing nucleoside triphosphate hydrolases"/>
    <property type="match status" value="1"/>
</dbReference>
<dbReference type="SUPFAM" id="SSF48403">
    <property type="entry name" value="Ankyrin repeat"/>
    <property type="match status" value="1"/>
</dbReference>
<feature type="transmembrane region" description="Helical" evidence="14">
    <location>
        <begin position="1948"/>
        <end position="1968"/>
    </location>
</feature>
<dbReference type="Pfam" id="PF01168">
    <property type="entry name" value="Ala_racemase_N"/>
    <property type="match status" value="1"/>
</dbReference>
<feature type="repeat" description="ANK" evidence="13">
    <location>
        <begin position="1111"/>
        <end position="1143"/>
    </location>
</feature>
<dbReference type="InterPro" id="IPR036770">
    <property type="entry name" value="Ankyrin_rpt-contain_sf"/>
</dbReference>
<evidence type="ECO:0000256" key="6">
    <source>
        <dbReference type="ARBA" id="ARBA00022692"/>
    </source>
</evidence>